<dbReference type="PANTHER" id="PTHR13061:SF56">
    <property type="entry name" value="PROTEIN YRDA"/>
    <property type="match status" value="1"/>
</dbReference>
<comment type="caution">
    <text evidence="1">The sequence shown here is derived from an EMBL/GenBank/DDBJ whole genome shotgun (WGS) entry which is preliminary data.</text>
</comment>
<protein>
    <submittedName>
        <fullName evidence="1">Gamma carbonic anhydrase family protein</fullName>
    </submittedName>
</protein>
<gene>
    <name evidence="1" type="ORF">CDN99_11515</name>
</gene>
<dbReference type="Proteomes" id="UP000197468">
    <property type="component" value="Unassembled WGS sequence"/>
</dbReference>
<proteinExistence type="predicted"/>
<accession>A0A246JEJ2</accession>
<sequence>MPLTSYLSTHPVLAERVFVHDSAQVIGDVTIGRDCSIWCNTVLRGDVNRIVIGDCTNIQDFAMGHVSHKHPRKPEGSPLIIGSHVTIGHSAILHGCRIGDECLIGMGAIVMDDVVIEDRVMVGAGSLVPPGKVLKSGHLYVGRPAVGARELNADELAYLKYSAEHYVRVKDNYLAGQSGMAGSMESKDSTRSTSPRQG</sequence>
<dbReference type="EMBL" id="NIOF01000004">
    <property type="protein sequence ID" value="OWQ91018.1"/>
    <property type="molecule type" value="Genomic_DNA"/>
</dbReference>
<dbReference type="RefSeq" id="WP_088385225.1">
    <property type="nucleotide sequence ID" value="NZ_NIOF01000004.1"/>
</dbReference>
<organism evidence="1 2">
    <name type="scientific">Roseateles aquatilis</name>
    <dbReference type="NCBI Taxonomy" id="431061"/>
    <lineage>
        <taxon>Bacteria</taxon>
        <taxon>Pseudomonadati</taxon>
        <taxon>Pseudomonadota</taxon>
        <taxon>Betaproteobacteria</taxon>
        <taxon>Burkholderiales</taxon>
        <taxon>Sphaerotilaceae</taxon>
        <taxon>Roseateles</taxon>
    </lineage>
</organism>
<dbReference type="PANTHER" id="PTHR13061">
    <property type="entry name" value="DYNACTIN SUBUNIT P25"/>
    <property type="match status" value="1"/>
</dbReference>
<dbReference type="InterPro" id="IPR011004">
    <property type="entry name" value="Trimer_LpxA-like_sf"/>
</dbReference>
<evidence type="ECO:0000313" key="1">
    <source>
        <dbReference type="EMBL" id="OWQ91018.1"/>
    </source>
</evidence>
<dbReference type="InterPro" id="IPR047324">
    <property type="entry name" value="LbH_gamma_CA-like"/>
</dbReference>
<dbReference type="AlphaFoldDB" id="A0A246JEJ2"/>
<dbReference type="OrthoDB" id="9803036at2"/>
<name>A0A246JEJ2_9BURK</name>
<dbReference type="InterPro" id="IPR001451">
    <property type="entry name" value="Hexapep"/>
</dbReference>
<dbReference type="Gene3D" id="2.160.10.10">
    <property type="entry name" value="Hexapeptide repeat proteins"/>
    <property type="match status" value="1"/>
</dbReference>
<keyword evidence="2" id="KW-1185">Reference proteome</keyword>
<dbReference type="Pfam" id="PF00132">
    <property type="entry name" value="Hexapep"/>
    <property type="match status" value="2"/>
</dbReference>
<reference evidence="1 2" key="1">
    <citation type="journal article" date="2008" name="Int. J. Syst. Evol. Microbiol.">
        <title>Description of Roseateles aquatilis sp. nov. and Roseateles terrae sp. nov., in the class Betaproteobacteria, and emended description of the genus Roseateles.</title>
        <authorList>
            <person name="Gomila M."/>
            <person name="Bowien B."/>
            <person name="Falsen E."/>
            <person name="Moore E.R."/>
            <person name="Lalucat J."/>
        </authorList>
    </citation>
    <scope>NUCLEOTIDE SEQUENCE [LARGE SCALE GENOMIC DNA]</scope>
    <source>
        <strain evidence="1 2">CCUG 48205</strain>
    </source>
</reference>
<dbReference type="CDD" id="cd04645">
    <property type="entry name" value="LbH_gamma_CA_like"/>
    <property type="match status" value="1"/>
</dbReference>
<dbReference type="InterPro" id="IPR050484">
    <property type="entry name" value="Transf_Hexapept/Carb_Anhydrase"/>
</dbReference>
<dbReference type="SUPFAM" id="SSF51161">
    <property type="entry name" value="Trimeric LpxA-like enzymes"/>
    <property type="match status" value="1"/>
</dbReference>
<evidence type="ECO:0000313" key="2">
    <source>
        <dbReference type="Proteomes" id="UP000197468"/>
    </source>
</evidence>